<comment type="caution">
    <text evidence="1">The sequence shown here is derived from an EMBL/GenBank/DDBJ whole genome shotgun (WGS) entry which is preliminary data.</text>
</comment>
<dbReference type="EMBL" id="CM043023">
    <property type="protein sequence ID" value="KAI4454464.1"/>
    <property type="molecule type" value="Genomic_DNA"/>
</dbReference>
<dbReference type="Proteomes" id="UP001056778">
    <property type="component" value="Chromosome 9"/>
</dbReference>
<name>A0ACB9SJ15_HOLOL</name>
<sequence>MYLSLAIVCLVISYVCESHVVVREADDESFITPSYVHYDDLQALFRKLETDYPDMVKLYSVGKSVDGRDIMVLRIHKNVKRPEDLTPMFKYVGNMHGDETLGRQLLIYLAQYLVYNYGKNKRVTRLINRTDIHIMPSMNPDGFEISQEGKCQSLSRYVGRHNENGVDLNRNFPDQFMDNRINFEGREPETVAVMKWIMSKPFVLSGNLHGGAVVASYPFDNSGTDAECCVGSKSPDDQLFEKLALLYATKHPVMSTGDSCNDEYFGKGITNGAKWYELNGGMQDFNYVHSNCYEVTFELSCCKYPPIEELTEEWLNNKESLLSYMEAVHWGVKGLATDENGTPIKDAIITVSGINHNVTTTSNGEYWRLLLPNTYEIAAFAYGYTPSAPVQIVVKANETTIQNFVLKRSATLTIDATNGTDKEYHHLHNETRSTFDNYGFMIDPKHDFNHHHYKEMEQFLLDYNNTYVNITSLKSIGKSVQGRELYVMVLSNTPEKHVPGKPEFKYLANMHGNEVVGRELLLLLIKYLCENYGTNERITKLLNTTRIHIMPSMNPDGYEMSKEGDSSSSQGRENAHNVDLNRNFPDQYGTNKYNQNTEPETRAVMQWIQSEPFVLSANLHNGALVANYPFDDTSDNTIHENTSPDDAVFKYLAHTYANAHKTMHLGNPCPMFPKEHFEGGITNGAGWYVVTGGMQDWNYLATGCMELTLEIGCYKYPHASELAERWLDNREALITYMEQVHKGVRGFVVSTTSHPIAHAEIIVEGNDHIVKSAKDGDYWRILLPGKYNLTVSARGYESYTKEIVIPENGTLKYDVTLMPDDPMHWASAYDFGISENHYKPKYHSNSEIYQILAEFENKFPDAAEFEGGDNYISMTIHSLKISHQVELTDEFKYHIAVMGNIFATQPIGRELTIYLTRHLLTGHKIGDPNILTILKNAVIHIIPVIDIGFEKIWGDYPKEMPGNNRINNYTCNNITADFKQIGEQIMSTANRNNGNLQNRIVTAFKHMLLDERFDLIINLEGGNRGLTYPKPENIYEAFAKIYKEKMKIKETCPEIIAATDDTITDFIYHEYDIPMYTAAVSCCEYPAVENLPFIWREALDAVKSLLGIVKTGVQGFVLNSKNAPMINATIVIKGIGKVYEVTKTSAHYKIILPTGNYEIRFSCHNYKSISKIVKILQDQILDLNVTLQVNTGEDSIESFELTGELKSYLKATVLSLELKDTFWTSQTIQLQTQKSLSSNLT</sequence>
<proteinExistence type="predicted"/>
<evidence type="ECO:0000313" key="1">
    <source>
        <dbReference type="EMBL" id="KAI4454464.1"/>
    </source>
</evidence>
<keyword evidence="2" id="KW-1185">Reference proteome</keyword>
<keyword evidence="1" id="KW-0121">Carboxypeptidase</keyword>
<keyword evidence="1" id="KW-0378">Hydrolase</keyword>
<gene>
    <name evidence="1" type="ORF">MML48_9g00016146</name>
</gene>
<organism evidence="1 2">
    <name type="scientific">Holotrichia oblita</name>
    <name type="common">Chafer beetle</name>
    <dbReference type="NCBI Taxonomy" id="644536"/>
    <lineage>
        <taxon>Eukaryota</taxon>
        <taxon>Metazoa</taxon>
        <taxon>Ecdysozoa</taxon>
        <taxon>Arthropoda</taxon>
        <taxon>Hexapoda</taxon>
        <taxon>Insecta</taxon>
        <taxon>Pterygota</taxon>
        <taxon>Neoptera</taxon>
        <taxon>Endopterygota</taxon>
        <taxon>Coleoptera</taxon>
        <taxon>Polyphaga</taxon>
        <taxon>Scarabaeiformia</taxon>
        <taxon>Scarabaeidae</taxon>
        <taxon>Melolonthinae</taxon>
        <taxon>Holotrichia</taxon>
    </lineage>
</organism>
<keyword evidence="1" id="KW-0645">Protease</keyword>
<protein>
    <submittedName>
        <fullName evidence="1">Protease m14 carboxypeptidase</fullName>
    </submittedName>
</protein>
<reference evidence="1" key="1">
    <citation type="submission" date="2022-04" db="EMBL/GenBank/DDBJ databases">
        <title>Chromosome-scale genome assembly of Holotrichia oblita Faldermann.</title>
        <authorList>
            <person name="Rongchong L."/>
        </authorList>
    </citation>
    <scope>NUCLEOTIDE SEQUENCE</scope>
    <source>
        <strain evidence="1">81SQS9</strain>
    </source>
</reference>
<evidence type="ECO:0000313" key="2">
    <source>
        <dbReference type="Proteomes" id="UP001056778"/>
    </source>
</evidence>
<accession>A0ACB9SJ15</accession>